<feature type="region of interest" description="Disordered" evidence="2">
    <location>
        <begin position="1"/>
        <end position="82"/>
    </location>
</feature>
<name>A0A445A0Q2_ARAHY</name>
<proteinExistence type="predicted"/>
<evidence type="ECO:0000313" key="4">
    <source>
        <dbReference type="Proteomes" id="UP000289738"/>
    </source>
</evidence>
<keyword evidence="1" id="KW-0175">Coiled coil</keyword>
<evidence type="ECO:0000256" key="1">
    <source>
        <dbReference type="SAM" id="Coils"/>
    </source>
</evidence>
<sequence length="321" mass="37217">MGAQDQPFIMVPNPNYVSHSVVLPPPPGSRPATSLEWAPPPPPSAQQPTILTMTPPSATDTEGPESSHRSQPNAPPPPPTVRMTEKFIWDKTHDAMTRNIFDHRMTRLLQQMIEDVRERYDHLTLWLHPDIKKALYVHWETDERFRCCCLTKKTNRALTKPSKYTGGLAAFMKTKSKLLDRDAMMAETFKCTHTLRENREMFVDQRSTITIRRPDTVWCETTSEPYKNHIYRLGLFFIDNLCTSTLRASSTSATSRAIDFKDSVIDLREQVLNLTQSLHQQAQQLQQFEERYNEILARVLDTDSLRLELRQELERLQRIKQ</sequence>
<dbReference type="Proteomes" id="UP000289738">
    <property type="component" value="Chromosome B03"/>
</dbReference>
<dbReference type="EMBL" id="SDMP01000013">
    <property type="protein sequence ID" value="RYR19968.1"/>
    <property type="molecule type" value="Genomic_DNA"/>
</dbReference>
<keyword evidence="4" id="KW-1185">Reference proteome</keyword>
<evidence type="ECO:0000256" key="2">
    <source>
        <dbReference type="SAM" id="MobiDB-lite"/>
    </source>
</evidence>
<evidence type="ECO:0000313" key="3">
    <source>
        <dbReference type="EMBL" id="RYR19968.1"/>
    </source>
</evidence>
<feature type="coiled-coil region" evidence="1">
    <location>
        <begin position="271"/>
        <end position="298"/>
    </location>
</feature>
<organism evidence="3 4">
    <name type="scientific">Arachis hypogaea</name>
    <name type="common">Peanut</name>
    <dbReference type="NCBI Taxonomy" id="3818"/>
    <lineage>
        <taxon>Eukaryota</taxon>
        <taxon>Viridiplantae</taxon>
        <taxon>Streptophyta</taxon>
        <taxon>Embryophyta</taxon>
        <taxon>Tracheophyta</taxon>
        <taxon>Spermatophyta</taxon>
        <taxon>Magnoliopsida</taxon>
        <taxon>eudicotyledons</taxon>
        <taxon>Gunneridae</taxon>
        <taxon>Pentapetalae</taxon>
        <taxon>rosids</taxon>
        <taxon>fabids</taxon>
        <taxon>Fabales</taxon>
        <taxon>Fabaceae</taxon>
        <taxon>Papilionoideae</taxon>
        <taxon>50 kb inversion clade</taxon>
        <taxon>dalbergioids sensu lato</taxon>
        <taxon>Dalbergieae</taxon>
        <taxon>Pterocarpus clade</taxon>
        <taxon>Arachis</taxon>
    </lineage>
</organism>
<protein>
    <submittedName>
        <fullName evidence="3">Uncharacterized protein</fullName>
    </submittedName>
</protein>
<gene>
    <name evidence="3" type="ORF">Ahy_B03g064977</name>
</gene>
<dbReference type="AlphaFoldDB" id="A0A445A0Q2"/>
<comment type="caution">
    <text evidence="3">The sequence shown here is derived from an EMBL/GenBank/DDBJ whole genome shotgun (WGS) entry which is preliminary data.</text>
</comment>
<feature type="compositionally biased region" description="Polar residues" evidence="2">
    <location>
        <begin position="49"/>
        <end position="60"/>
    </location>
</feature>
<accession>A0A445A0Q2</accession>
<reference evidence="3 4" key="1">
    <citation type="submission" date="2019-01" db="EMBL/GenBank/DDBJ databases">
        <title>Sequencing of cultivated peanut Arachis hypogaea provides insights into genome evolution and oil improvement.</title>
        <authorList>
            <person name="Chen X."/>
        </authorList>
    </citation>
    <scope>NUCLEOTIDE SEQUENCE [LARGE SCALE GENOMIC DNA]</scope>
    <source>
        <strain evidence="4">cv. Fuhuasheng</strain>
        <tissue evidence="3">Leaves</tissue>
    </source>
</reference>